<keyword evidence="2" id="KW-1185">Reference proteome</keyword>
<dbReference type="SUPFAM" id="SSF63829">
    <property type="entry name" value="Calcium-dependent phosphotriesterase"/>
    <property type="match status" value="1"/>
</dbReference>
<evidence type="ECO:0000313" key="1">
    <source>
        <dbReference type="EMBL" id="AZU05124.1"/>
    </source>
</evidence>
<accession>A0A3T0ECV8</accession>
<proteinExistence type="predicted"/>
<reference evidence="1 2" key="1">
    <citation type="submission" date="2016-12" db="EMBL/GenBank/DDBJ databases">
        <title>The genome of dimorphic prosthecate Glycocaulis alkaliphilus 6b-8t, isolated from crude oil dictates its adaptability in petroleum environments.</title>
        <authorList>
            <person name="Wu X.-L."/>
            <person name="Geng S."/>
        </authorList>
    </citation>
    <scope>NUCLEOTIDE SEQUENCE [LARGE SCALE GENOMIC DNA]</scope>
    <source>
        <strain evidence="1 2">6B-8</strain>
    </source>
</reference>
<organism evidence="1 2">
    <name type="scientific">Glycocaulis alkaliphilus</name>
    <dbReference type="NCBI Taxonomy" id="1434191"/>
    <lineage>
        <taxon>Bacteria</taxon>
        <taxon>Pseudomonadati</taxon>
        <taxon>Pseudomonadota</taxon>
        <taxon>Alphaproteobacteria</taxon>
        <taxon>Maricaulales</taxon>
        <taxon>Maricaulaceae</taxon>
        <taxon>Glycocaulis</taxon>
    </lineage>
</organism>
<evidence type="ECO:0000313" key="2">
    <source>
        <dbReference type="Proteomes" id="UP000286954"/>
    </source>
</evidence>
<gene>
    <name evidence="1" type="ORF">X907_2613</name>
</gene>
<dbReference type="Gene3D" id="2.120.10.30">
    <property type="entry name" value="TolB, C-terminal domain"/>
    <property type="match status" value="1"/>
</dbReference>
<sequence>MAANVPRMITLALALAASLALSDVPAAGSGSLLDQSQALRAETRLLAAEGDWAGAAEANAGALALQPGHFGLLTNAVALAANGGDLDGALDALEALIQAGFSLDLAAARGLEAALEEHAPSRLAALRERMAQNLQPVGRAERYLSVPLPDALVETFAVDVDAERLYLGTVADASIYAVRLDDPRNPERLAGPEDGMGSVFGMALDGRNRLLYAATARTALTPEGLPGERETALIAFDLFTGEISARHTMPGAGRFSDVVVQDGIVYASDSVEGRIYTLTAPRNTLEIYAEDSRFASLQGLALAQGALWVVDYATGLWRIDPVSREASRVEVLEGSLIGFDGLTTDSYGELYGVRNGVQPHGVFHIALEPWGGGARVRPVLTGHRDFDEPTTARVSDGRLFVLANAQWELFPEDGSQPQRERRDPVVLHMPVP</sequence>
<dbReference type="InterPro" id="IPR011042">
    <property type="entry name" value="6-blade_b-propeller_TolB-like"/>
</dbReference>
<name>A0A3T0ECV8_9PROT</name>
<dbReference type="Proteomes" id="UP000286954">
    <property type="component" value="Chromosome"/>
</dbReference>
<dbReference type="EMBL" id="CP018911">
    <property type="protein sequence ID" value="AZU05124.1"/>
    <property type="molecule type" value="Genomic_DNA"/>
</dbReference>
<protein>
    <submittedName>
        <fullName evidence="1">Uncharacterized protein</fullName>
    </submittedName>
</protein>
<dbReference type="KEGG" id="gak:X907_2613"/>
<dbReference type="AlphaFoldDB" id="A0A3T0ECV8"/>